<dbReference type="EMBL" id="VOLR01000006">
    <property type="protein sequence ID" value="TWX61276.1"/>
    <property type="molecule type" value="Genomic_DNA"/>
</dbReference>
<dbReference type="PANTHER" id="PTHR35303:SF5">
    <property type="entry name" value="OS02G0197800 PROTEIN"/>
    <property type="match status" value="1"/>
</dbReference>
<name>A0A5C6QGB9_9GAMM</name>
<dbReference type="AlphaFoldDB" id="A0A5C6QGB9"/>
<protein>
    <submittedName>
        <fullName evidence="5">DUF971 domain-containing protein</fullName>
    </submittedName>
</protein>
<evidence type="ECO:0000256" key="2">
    <source>
        <dbReference type="ARBA" id="ARBA00023004"/>
    </source>
</evidence>
<sequence length="121" mass="14279">MNIIQFTLDRKQKKLTLNVDSNHQLNFSFEYLRVFSPVETKTKNGVKIPEVFHKKEVQLTDIEPLGKYGHRLVFDDKHSAIFTDQTFKNLFDSYDVNWQNYCRSLTTSQNREASISFVEVK</sequence>
<feature type="domain" description="Gamma-butyrobetaine hydroxylase-like N-terminal" evidence="3">
    <location>
        <begin position="8"/>
        <end position="82"/>
    </location>
</feature>
<dbReference type="Proteomes" id="UP000321917">
    <property type="component" value="Unassembled WGS sequence"/>
</dbReference>
<keyword evidence="1" id="KW-0479">Metal-binding</keyword>
<comment type="caution">
    <text evidence="5">The sequence shown here is derived from an EMBL/GenBank/DDBJ whole genome shotgun (WGS) entry which is preliminary data.</text>
</comment>
<evidence type="ECO:0000259" key="3">
    <source>
        <dbReference type="Pfam" id="PF06155"/>
    </source>
</evidence>
<evidence type="ECO:0000313" key="7">
    <source>
        <dbReference type="Proteomes" id="UP000321917"/>
    </source>
</evidence>
<keyword evidence="2" id="KW-0408">Iron</keyword>
<evidence type="ECO:0000313" key="6">
    <source>
        <dbReference type="Proteomes" id="UP000321525"/>
    </source>
</evidence>
<gene>
    <name evidence="4" type="ORF">ESZ26_05930</name>
    <name evidence="5" type="ORF">ESZ27_08110</name>
</gene>
<dbReference type="InterPro" id="IPR010376">
    <property type="entry name" value="GBBH-like_N"/>
</dbReference>
<dbReference type="PANTHER" id="PTHR35303">
    <property type="entry name" value="OS02G0197800 PROTEIN"/>
    <property type="match status" value="1"/>
</dbReference>
<dbReference type="Proteomes" id="UP000321525">
    <property type="component" value="Unassembled WGS sequence"/>
</dbReference>
<dbReference type="InterPro" id="IPR038492">
    <property type="entry name" value="GBBH-like_N_sf"/>
</dbReference>
<dbReference type="GO" id="GO:0046872">
    <property type="term" value="F:metal ion binding"/>
    <property type="evidence" value="ECO:0007669"/>
    <property type="project" value="UniProtKB-KW"/>
</dbReference>
<evidence type="ECO:0000256" key="1">
    <source>
        <dbReference type="ARBA" id="ARBA00022723"/>
    </source>
</evidence>
<dbReference type="OrthoDB" id="9794178at2"/>
<evidence type="ECO:0000313" key="5">
    <source>
        <dbReference type="EMBL" id="TWX67677.1"/>
    </source>
</evidence>
<dbReference type="Gene3D" id="3.30.2020.30">
    <property type="match status" value="1"/>
</dbReference>
<dbReference type="RefSeq" id="WP_146798827.1">
    <property type="nucleotide sequence ID" value="NZ_VOLP01000007.1"/>
</dbReference>
<proteinExistence type="predicted"/>
<dbReference type="Pfam" id="PF06155">
    <property type="entry name" value="GBBH-like_N"/>
    <property type="match status" value="1"/>
</dbReference>
<keyword evidence="6" id="KW-1185">Reference proteome</keyword>
<dbReference type="EMBL" id="VOLQ01000012">
    <property type="protein sequence ID" value="TWX67677.1"/>
    <property type="molecule type" value="Genomic_DNA"/>
</dbReference>
<reference evidence="5 7" key="1">
    <citation type="submission" date="2019-07" db="EMBL/GenBank/DDBJ databases">
        <title>Genomes of sea-ice associated Colwellia species.</title>
        <authorList>
            <person name="Bowman J.P."/>
        </authorList>
    </citation>
    <scope>NUCLEOTIDE SEQUENCE [LARGE SCALE GENOMIC DNA]</scope>
    <source>
        <strain evidence="4 6">ACAM 607</strain>
        <strain evidence="5 7">IC036</strain>
    </source>
</reference>
<organism evidence="5 7">
    <name type="scientific">Colwellia hornerae</name>
    <dbReference type="NCBI Taxonomy" id="89402"/>
    <lineage>
        <taxon>Bacteria</taxon>
        <taxon>Pseudomonadati</taxon>
        <taxon>Pseudomonadota</taxon>
        <taxon>Gammaproteobacteria</taxon>
        <taxon>Alteromonadales</taxon>
        <taxon>Colwelliaceae</taxon>
        <taxon>Colwellia</taxon>
    </lineage>
</organism>
<accession>A0A5C6QGB9</accession>
<evidence type="ECO:0000313" key="4">
    <source>
        <dbReference type="EMBL" id="TWX61276.1"/>
    </source>
</evidence>